<dbReference type="Pfam" id="PF00227">
    <property type="entry name" value="Proteasome"/>
    <property type="match status" value="2"/>
</dbReference>
<dbReference type="OrthoDB" id="37597at2759"/>
<dbReference type="AlphaFoldDB" id="A0A0V1BIQ1"/>
<evidence type="ECO:0000313" key="3">
    <source>
        <dbReference type="EMBL" id="KRY36826.1"/>
    </source>
</evidence>
<dbReference type="GO" id="GO:0051603">
    <property type="term" value="P:proteolysis involved in protein catabolic process"/>
    <property type="evidence" value="ECO:0007669"/>
    <property type="project" value="InterPro"/>
</dbReference>
<reference evidence="3 4" key="1">
    <citation type="submission" date="2015-01" db="EMBL/GenBank/DDBJ databases">
        <title>Evolution of Trichinella species and genotypes.</title>
        <authorList>
            <person name="Korhonen P.K."/>
            <person name="Edoardo P."/>
            <person name="Giuseppe L.R."/>
            <person name="Gasser R.B."/>
        </authorList>
    </citation>
    <scope>NUCLEOTIDE SEQUENCE [LARGE SCALE GENOMIC DNA]</scope>
    <source>
        <strain evidence="3">ISS3</strain>
    </source>
</reference>
<dbReference type="eggNOG" id="KOG0175">
    <property type="taxonomic scope" value="Eukaryota"/>
</dbReference>
<dbReference type="SUPFAM" id="SSF56235">
    <property type="entry name" value="N-terminal nucleophile aminohydrolases (Ntn hydrolases)"/>
    <property type="match status" value="1"/>
</dbReference>
<dbReference type="GO" id="GO:0005737">
    <property type="term" value="C:cytoplasm"/>
    <property type="evidence" value="ECO:0007669"/>
    <property type="project" value="TreeGrafter"/>
</dbReference>
<dbReference type="PANTHER" id="PTHR32194:SF3">
    <property type="entry name" value="PROTEASOME SUBUNIT BETA"/>
    <property type="match status" value="1"/>
</dbReference>
<dbReference type="InterPro" id="IPR001353">
    <property type="entry name" value="Proteasome_sua/b"/>
</dbReference>
<dbReference type="GO" id="GO:0005839">
    <property type="term" value="C:proteasome core complex"/>
    <property type="evidence" value="ECO:0007669"/>
    <property type="project" value="InterPro"/>
</dbReference>
<dbReference type="InParanoid" id="A0A0V1BIQ1"/>
<dbReference type="Gene3D" id="3.60.20.10">
    <property type="entry name" value="Glutamine Phosphoribosylpyrophosphate, subunit 1, domain 1"/>
    <property type="match status" value="1"/>
</dbReference>
<evidence type="ECO:0000256" key="2">
    <source>
        <dbReference type="ARBA" id="ARBA00026071"/>
    </source>
</evidence>
<dbReference type="FunCoup" id="A0A0V1BIQ1">
    <property type="interactions" value="575"/>
</dbReference>
<name>A0A0V1BIQ1_TRISP</name>
<sequence length="313" mass="35213">MALASWTESVNMFCDETEKLIRDDCYISCFPRSIQIAPVPNVERFVFENLTGTKMQMMKGTTTLAFIYKGKTAADRGGIMFAVDSRASSGKYICIHIQVLVLKTSSTVMKVIPLSGRILSTLAGGAADCQFWLRVISKICKLYELRYKCEISVAAATKTLQNIILEYLGYGLSMGMIVGGFNHDVRSHHHHLLFSIFDDKYVEYYFQGPALYFLDSEGTRKKSHLFSCGSGSLNAYGILDTFYKPSMTDDEAKDLARRAIMHATYRDIGSGGQCSVFHLQPSGYNLESQTDVSDMYHSFMEEMKRPFYDPSRA</sequence>
<proteinExistence type="predicted"/>
<gene>
    <name evidence="3" type="primary">psmB5</name>
    <name evidence="3" type="ORF">T01_10055</name>
</gene>
<keyword evidence="3" id="KW-0647">Proteasome</keyword>
<keyword evidence="1" id="KW-0865">Zymogen</keyword>
<organism evidence="3 4">
    <name type="scientific">Trichinella spiralis</name>
    <name type="common">Trichina worm</name>
    <dbReference type="NCBI Taxonomy" id="6334"/>
    <lineage>
        <taxon>Eukaryota</taxon>
        <taxon>Metazoa</taxon>
        <taxon>Ecdysozoa</taxon>
        <taxon>Nematoda</taxon>
        <taxon>Enoplea</taxon>
        <taxon>Dorylaimia</taxon>
        <taxon>Trichinellida</taxon>
        <taxon>Trichinellidae</taxon>
        <taxon>Trichinella</taxon>
    </lineage>
</organism>
<dbReference type="EMBL" id="JYDH01000039">
    <property type="protein sequence ID" value="KRY36826.1"/>
    <property type="molecule type" value="Genomic_DNA"/>
</dbReference>
<dbReference type="InterPro" id="IPR029055">
    <property type="entry name" value="Ntn_hydrolases_N"/>
</dbReference>
<dbReference type="PROSITE" id="PS51476">
    <property type="entry name" value="PROTEASOME_BETA_2"/>
    <property type="match status" value="1"/>
</dbReference>
<dbReference type="InterPro" id="IPR023333">
    <property type="entry name" value="Proteasome_suB-type"/>
</dbReference>
<dbReference type="Proteomes" id="UP000054776">
    <property type="component" value="Unassembled WGS sequence"/>
</dbReference>
<dbReference type="STRING" id="6334.A0A0V1BIQ1"/>
<accession>A0A0V1BIQ1</accession>
<evidence type="ECO:0000313" key="4">
    <source>
        <dbReference type="Proteomes" id="UP000054776"/>
    </source>
</evidence>
<keyword evidence="4" id="KW-1185">Reference proteome</keyword>
<comment type="subunit">
    <text evidence="2">The 26S proteasome consists of a 20S proteasome core and two 19S regulatory subunits. The 20S proteasome core is composed of 28 subunits that are arranged in four stacked rings, resulting in a barrel-shaped structure. The two end rings are each formed by seven alpha subunits, and the two central rings are each formed by seven beta subunits. The catalytic chamber with the active sites is on the inside of the barrel.</text>
</comment>
<evidence type="ECO:0000256" key="1">
    <source>
        <dbReference type="ARBA" id="ARBA00023145"/>
    </source>
</evidence>
<dbReference type="PANTHER" id="PTHR32194">
    <property type="entry name" value="METALLOPROTEASE TLDD"/>
    <property type="match status" value="1"/>
</dbReference>
<protein>
    <submittedName>
        <fullName evidence="3">Proteasome subunit beta</fullName>
    </submittedName>
</protein>
<comment type="caution">
    <text evidence="3">The sequence shown here is derived from an EMBL/GenBank/DDBJ whole genome shotgun (WGS) entry which is preliminary data.</text>
</comment>